<evidence type="ECO:0000313" key="2">
    <source>
        <dbReference type="Proteomes" id="UP000046067"/>
    </source>
</evidence>
<dbReference type="EMBL" id="CWQJ01000003">
    <property type="protein sequence ID" value="CSB68672.1"/>
    <property type="molecule type" value="Genomic_DNA"/>
</dbReference>
<reference evidence="1 2" key="1">
    <citation type="submission" date="2015-07" db="EMBL/GenBank/DDBJ databases">
        <authorList>
            <consortium name="Pathogen Informatics"/>
        </authorList>
    </citation>
    <scope>NUCLEOTIDE SEQUENCE [LARGE SCALE GENOMIC DNA]</scope>
    <source>
        <strain evidence="1 2">A325</strain>
    </source>
</reference>
<protein>
    <submittedName>
        <fullName evidence="1">Uncharacterized protein</fullName>
    </submittedName>
</protein>
<dbReference type="AlphaFoldDB" id="A0A655VGK3"/>
<sequence length="69" mass="7850">MICPVRIQVTDTTVLRCTVNVPLRQFRVFTCIVERGVVTNVIVPRTMQVVRHDIDVVEILGDIEGFHTT</sequence>
<accession>A0A655VGK3</accession>
<name>A0A655VGK3_VIBCL</name>
<gene>
    <name evidence="1" type="ORF">ERS013201_00671</name>
</gene>
<proteinExistence type="predicted"/>
<evidence type="ECO:0000313" key="1">
    <source>
        <dbReference type="EMBL" id="CSB68672.1"/>
    </source>
</evidence>
<dbReference type="Proteomes" id="UP000046067">
    <property type="component" value="Unassembled WGS sequence"/>
</dbReference>
<organism evidence="1 2">
    <name type="scientific">Vibrio cholerae</name>
    <dbReference type="NCBI Taxonomy" id="666"/>
    <lineage>
        <taxon>Bacteria</taxon>
        <taxon>Pseudomonadati</taxon>
        <taxon>Pseudomonadota</taxon>
        <taxon>Gammaproteobacteria</taxon>
        <taxon>Vibrionales</taxon>
        <taxon>Vibrionaceae</taxon>
        <taxon>Vibrio</taxon>
    </lineage>
</organism>